<dbReference type="AlphaFoldDB" id="A0A370DQV7"/>
<keyword evidence="3" id="KW-0808">Transferase</keyword>
<dbReference type="InterPro" id="IPR045380">
    <property type="entry name" value="LD_TPept_scaffold_dom"/>
</dbReference>
<evidence type="ECO:0000256" key="3">
    <source>
        <dbReference type="ARBA" id="ARBA00022679"/>
    </source>
</evidence>
<dbReference type="UniPathway" id="UPA00219"/>
<dbReference type="SUPFAM" id="SSF141523">
    <property type="entry name" value="L,D-transpeptidase catalytic domain-like"/>
    <property type="match status" value="1"/>
</dbReference>
<dbReference type="EMBL" id="QFXE01000005">
    <property type="protein sequence ID" value="RDH87465.1"/>
    <property type="molecule type" value="Genomic_DNA"/>
</dbReference>
<accession>A0A370DQV7</accession>
<keyword evidence="11" id="KW-1185">Reference proteome</keyword>
<comment type="pathway">
    <text evidence="1">Cell wall biogenesis; peptidoglycan biosynthesis.</text>
</comment>
<gene>
    <name evidence="10" type="ORF">DIZ78_02515</name>
</gene>
<dbReference type="Pfam" id="PF20142">
    <property type="entry name" value="Scaffold"/>
    <property type="match status" value="1"/>
</dbReference>
<evidence type="ECO:0000256" key="5">
    <source>
        <dbReference type="ARBA" id="ARBA00022984"/>
    </source>
</evidence>
<evidence type="ECO:0000259" key="7">
    <source>
        <dbReference type="Pfam" id="PF01471"/>
    </source>
</evidence>
<dbReference type="Gene3D" id="2.40.440.10">
    <property type="entry name" value="L,D-transpeptidase catalytic domain-like"/>
    <property type="match status" value="1"/>
</dbReference>
<evidence type="ECO:0000259" key="8">
    <source>
        <dbReference type="Pfam" id="PF03734"/>
    </source>
</evidence>
<dbReference type="GO" id="GO:0008360">
    <property type="term" value="P:regulation of cell shape"/>
    <property type="evidence" value="ECO:0007669"/>
    <property type="project" value="UniProtKB-KW"/>
</dbReference>
<evidence type="ECO:0000313" key="11">
    <source>
        <dbReference type="Proteomes" id="UP000254771"/>
    </source>
</evidence>
<keyword evidence="6" id="KW-0961">Cell wall biogenesis/degradation</keyword>
<dbReference type="GO" id="GO:0016740">
    <property type="term" value="F:transferase activity"/>
    <property type="evidence" value="ECO:0007669"/>
    <property type="project" value="UniProtKB-KW"/>
</dbReference>
<dbReference type="InterPro" id="IPR052905">
    <property type="entry name" value="LD-transpeptidase_YkuD-like"/>
</dbReference>
<organism evidence="10 11">
    <name type="scientific">endosymbiont of Escarpia spicata</name>
    <dbReference type="NCBI Taxonomy" id="2200908"/>
    <lineage>
        <taxon>Bacteria</taxon>
        <taxon>Pseudomonadati</taxon>
        <taxon>Pseudomonadota</taxon>
        <taxon>Gammaproteobacteria</taxon>
        <taxon>sulfur-oxidizing symbionts</taxon>
    </lineage>
</organism>
<feature type="domain" description="L,D-transpeptidase scaffold" evidence="9">
    <location>
        <begin position="64"/>
        <end position="199"/>
    </location>
</feature>
<dbReference type="Proteomes" id="UP000254771">
    <property type="component" value="Unassembled WGS sequence"/>
</dbReference>
<evidence type="ECO:0000256" key="6">
    <source>
        <dbReference type="ARBA" id="ARBA00023316"/>
    </source>
</evidence>
<feature type="domain" description="L,D-TPase catalytic" evidence="8">
    <location>
        <begin position="312"/>
        <end position="482"/>
    </location>
</feature>
<evidence type="ECO:0000259" key="9">
    <source>
        <dbReference type="Pfam" id="PF20142"/>
    </source>
</evidence>
<dbReference type="Pfam" id="PF03734">
    <property type="entry name" value="YkuD"/>
    <property type="match status" value="1"/>
</dbReference>
<dbReference type="PANTHER" id="PTHR41533">
    <property type="entry name" value="L,D-TRANSPEPTIDASE HI_1667-RELATED"/>
    <property type="match status" value="1"/>
</dbReference>
<comment type="caution">
    <text evidence="10">The sequence shown here is derived from an EMBL/GenBank/DDBJ whole genome shotgun (WGS) entry which is preliminary data.</text>
</comment>
<dbReference type="GO" id="GO:0071555">
    <property type="term" value="P:cell wall organization"/>
    <property type="evidence" value="ECO:0007669"/>
    <property type="project" value="UniProtKB-KW"/>
</dbReference>
<dbReference type="Gene3D" id="1.10.101.10">
    <property type="entry name" value="PGBD-like superfamily/PGBD"/>
    <property type="match status" value="1"/>
</dbReference>
<comment type="similarity">
    <text evidence="2">Belongs to the YkuD family.</text>
</comment>
<proteinExistence type="inferred from homology"/>
<dbReference type="PANTHER" id="PTHR41533:SF2">
    <property type="entry name" value="BLR7131 PROTEIN"/>
    <property type="match status" value="1"/>
</dbReference>
<dbReference type="CDD" id="cd16913">
    <property type="entry name" value="YkuD_like"/>
    <property type="match status" value="1"/>
</dbReference>
<sequence>MGKSHNHISTIIGLFCVVLWYGTANSASLEDELRGVVAIRGRLQAVLQDVEVAIPAREPNWMLLQVFYKDRKGRAVWHEGEQLNAQGETLLTLLDSALTEGLEPVDYHFPRLKASRPQLGPSGVLERELLLTDAFFRYAGDLRGGRVKAAELDPLWHFDFDRAEPMELLQAALSADGLSDLLSDLAPGALEYKRLRQVLYDYHEIESRGGWKPFPAVQILRPGDRHPSILLLRERLRIEGDYPEPPADGDDYFNPPLEAAVRRFQQRHGLDVDGRVGPKTRAALNVSVGHRIAQIKANMERWRWLPHSLEERYLLVNTAGFEVTMRDQGAEVFHRRTVGGKLERETPSFKSRITHLVLNPQWTVPRRIAVEDLLPKQLRDDNFFDSKGIAVFRKGEEGGWIQEDAAAIDWSLYHKNDFPFVLRQMPGPRNSLGQIKFHMVSPYAVFLHDTPAKGLFERPTRPFSSGCVRVESASLLATQLLQGESEQATTLALQEGIDSGQTMIWRLKQPIPVYLAYFSAWANEDGIPQFRADVYGLDAPLIQALAAGGNKLPSLSVAGLPVSSDSMTR</sequence>
<reference evidence="10 11" key="1">
    <citation type="journal article" date="2018" name="ISME J.">
        <title>Endosymbiont genomes yield clues of tubeworm success.</title>
        <authorList>
            <person name="Li Y."/>
            <person name="Liles M.R."/>
            <person name="Halanych K.M."/>
        </authorList>
    </citation>
    <scope>NUCLEOTIDE SEQUENCE [LARGE SCALE GENOMIC DNA]</scope>
    <source>
        <strain evidence="10">A1462</strain>
    </source>
</reference>
<name>A0A370DQV7_9GAMM</name>
<dbReference type="GO" id="GO:0004180">
    <property type="term" value="F:carboxypeptidase activity"/>
    <property type="evidence" value="ECO:0007669"/>
    <property type="project" value="UniProtKB-ARBA"/>
</dbReference>
<dbReference type="Pfam" id="PF01471">
    <property type="entry name" value="PG_binding_1"/>
    <property type="match status" value="1"/>
</dbReference>
<feature type="domain" description="Peptidoglycan binding-like" evidence="7">
    <location>
        <begin position="226"/>
        <end position="284"/>
    </location>
</feature>
<dbReference type="SUPFAM" id="SSF47090">
    <property type="entry name" value="PGBD-like"/>
    <property type="match status" value="1"/>
</dbReference>
<evidence type="ECO:0000313" key="10">
    <source>
        <dbReference type="EMBL" id="RDH87465.1"/>
    </source>
</evidence>
<keyword evidence="5" id="KW-0573">Peptidoglycan synthesis</keyword>
<dbReference type="InterPro" id="IPR005490">
    <property type="entry name" value="LD_TPept_cat_dom"/>
</dbReference>
<dbReference type="InterPro" id="IPR036365">
    <property type="entry name" value="PGBD-like_sf"/>
</dbReference>
<dbReference type="InterPro" id="IPR038063">
    <property type="entry name" value="Transpep_catalytic_dom"/>
</dbReference>
<dbReference type="GO" id="GO:0009252">
    <property type="term" value="P:peptidoglycan biosynthetic process"/>
    <property type="evidence" value="ECO:0007669"/>
    <property type="project" value="UniProtKB-UniPathway"/>
</dbReference>
<dbReference type="InterPro" id="IPR036366">
    <property type="entry name" value="PGBDSf"/>
</dbReference>
<keyword evidence="4" id="KW-0133">Cell shape</keyword>
<dbReference type="InterPro" id="IPR002477">
    <property type="entry name" value="Peptidoglycan-bd-like"/>
</dbReference>
<evidence type="ECO:0000256" key="1">
    <source>
        <dbReference type="ARBA" id="ARBA00004752"/>
    </source>
</evidence>
<protein>
    <submittedName>
        <fullName evidence="10">Peptidase</fullName>
    </submittedName>
</protein>
<evidence type="ECO:0000256" key="4">
    <source>
        <dbReference type="ARBA" id="ARBA00022960"/>
    </source>
</evidence>
<evidence type="ECO:0000256" key="2">
    <source>
        <dbReference type="ARBA" id="ARBA00005992"/>
    </source>
</evidence>